<proteinExistence type="inferred from homology"/>
<keyword evidence="7 8" id="KW-0472">Membrane</keyword>
<evidence type="ECO:0000313" key="9">
    <source>
        <dbReference type="EMBL" id="XBH19009.1"/>
    </source>
</evidence>
<evidence type="ECO:0000256" key="4">
    <source>
        <dbReference type="ARBA" id="ARBA00022692"/>
    </source>
</evidence>
<evidence type="ECO:0000256" key="5">
    <source>
        <dbReference type="ARBA" id="ARBA00022960"/>
    </source>
</evidence>
<organism evidence="9">
    <name type="scientific">Telmatobacter sp. DSM 110680</name>
    <dbReference type="NCBI Taxonomy" id="3036704"/>
    <lineage>
        <taxon>Bacteria</taxon>
        <taxon>Pseudomonadati</taxon>
        <taxon>Acidobacteriota</taxon>
        <taxon>Terriglobia</taxon>
        <taxon>Terriglobales</taxon>
        <taxon>Acidobacteriaceae</taxon>
        <taxon>Telmatobacter</taxon>
    </lineage>
</organism>
<evidence type="ECO:0000256" key="2">
    <source>
        <dbReference type="ARBA" id="ARBA00007776"/>
    </source>
</evidence>
<keyword evidence="6 8" id="KW-1133">Transmembrane helix</keyword>
<feature type="transmembrane region" description="Helical" evidence="8">
    <location>
        <begin position="149"/>
        <end position="166"/>
    </location>
</feature>
<evidence type="ECO:0000256" key="8">
    <source>
        <dbReference type="SAM" id="Phobius"/>
    </source>
</evidence>
<dbReference type="GO" id="GO:0005886">
    <property type="term" value="C:plasma membrane"/>
    <property type="evidence" value="ECO:0007669"/>
    <property type="project" value="UniProtKB-SubCell"/>
</dbReference>
<keyword evidence="3" id="KW-1003">Cell membrane</keyword>
<feature type="transmembrane region" description="Helical" evidence="8">
    <location>
        <begin position="19"/>
        <end position="36"/>
    </location>
</feature>
<dbReference type="GO" id="GO:0008360">
    <property type="term" value="P:regulation of cell shape"/>
    <property type="evidence" value="ECO:0007669"/>
    <property type="project" value="UniProtKB-KW"/>
</dbReference>
<evidence type="ECO:0000256" key="6">
    <source>
        <dbReference type="ARBA" id="ARBA00022989"/>
    </source>
</evidence>
<dbReference type="AlphaFoldDB" id="A0AAU7DM86"/>
<evidence type="ECO:0000256" key="7">
    <source>
        <dbReference type="ARBA" id="ARBA00023136"/>
    </source>
</evidence>
<dbReference type="RefSeq" id="WP_348264225.1">
    <property type="nucleotide sequence ID" value="NZ_CP121196.1"/>
</dbReference>
<dbReference type="EMBL" id="CP121196">
    <property type="protein sequence ID" value="XBH19009.1"/>
    <property type="molecule type" value="Genomic_DNA"/>
</dbReference>
<feature type="transmembrane region" description="Helical" evidence="8">
    <location>
        <begin position="112"/>
        <end position="137"/>
    </location>
</feature>
<evidence type="ECO:0000256" key="3">
    <source>
        <dbReference type="ARBA" id="ARBA00022475"/>
    </source>
</evidence>
<name>A0AAU7DM86_9BACT</name>
<reference evidence="9" key="1">
    <citation type="submission" date="2023-03" db="EMBL/GenBank/DDBJ databases">
        <title>Edaphobacter sp.</title>
        <authorList>
            <person name="Huber K.J."/>
            <person name="Papendorf J."/>
            <person name="Pilke C."/>
            <person name="Bunk B."/>
            <person name="Sproeer C."/>
            <person name="Pester M."/>
        </authorList>
    </citation>
    <scope>NUCLEOTIDE SEQUENCE</scope>
    <source>
        <strain evidence="9">DSM 110680</strain>
    </source>
</reference>
<dbReference type="Pfam" id="PF04093">
    <property type="entry name" value="MreD"/>
    <property type="match status" value="1"/>
</dbReference>
<dbReference type="InterPro" id="IPR007227">
    <property type="entry name" value="Cell_shape_determining_MreD"/>
</dbReference>
<dbReference type="NCBIfam" id="TIGR03426">
    <property type="entry name" value="shape_MreD"/>
    <property type="match status" value="1"/>
</dbReference>
<gene>
    <name evidence="9" type="primary">mreD</name>
    <name evidence="9" type="ORF">P8935_06755</name>
</gene>
<comment type="similarity">
    <text evidence="2">Belongs to the MreD family.</text>
</comment>
<accession>A0AAU7DM86</accession>
<feature type="transmembrane region" description="Helical" evidence="8">
    <location>
        <begin position="79"/>
        <end position="100"/>
    </location>
</feature>
<comment type="subcellular location">
    <subcellularLocation>
        <location evidence="1">Cell membrane</location>
        <topology evidence="1">Multi-pass membrane protein</topology>
    </subcellularLocation>
</comment>
<keyword evidence="4 8" id="KW-0812">Transmembrane</keyword>
<protein>
    <submittedName>
        <fullName evidence="9">Rod shape-determining protein MreD</fullName>
    </submittedName>
</protein>
<keyword evidence="5" id="KW-0133">Cell shape</keyword>
<evidence type="ECO:0000256" key="1">
    <source>
        <dbReference type="ARBA" id="ARBA00004651"/>
    </source>
</evidence>
<sequence>MSVLSAESRRDYEIHSYPVLIYALVPIAALVLQAWLPRVLGRFAWFDLPLVVTVFFALSRRNPIQGSILGGAMGLFEDALTGLPIGINGIAKTLVGYLAASVGVLVNVENHAIRLVMTFVLSLVGSVTYYFVVRFLLGMSIDTNWLAELYKAIGNSLIALVLFPILDRTKIRD</sequence>